<dbReference type="EMBL" id="JAHHGZ010000005">
    <property type="protein sequence ID" value="MBW4667155.1"/>
    <property type="molecule type" value="Genomic_DNA"/>
</dbReference>
<dbReference type="PANTHER" id="PTHR37828">
    <property type="entry name" value="GSR2449 PROTEIN"/>
    <property type="match status" value="1"/>
</dbReference>
<dbReference type="PANTHER" id="PTHR37828:SF1">
    <property type="entry name" value="YCII-RELATED DOMAIN-CONTAINING PROTEIN"/>
    <property type="match status" value="1"/>
</dbReference>
<accession>A0A951UTW4</accession>
<gene>
    <name evidence="3" type="ORF">KME60_06835</name>
</gene>
<evidence type="ECO:0000259" key="2">
    <source>
        <dbReference type="Pfam" id="PF03795"/>
    </source>
</evidence>
<evidence type="ECO:0000313" key="4">
    <source>
        <dbReference type="Proteomes" id="UP000729701"/>
    </source>
</evidence>
<reference evidence="3" key="2">
    <citation type="journal article" date="2022" name="Microbiol. Resour. Announc.">
        <title>Metagenome Sequencing to Explore Phylogenomics of Terrestrial Cyanobacteria.</title>
        <authorList>
            <person name="Ward R.D."/>
            <person name="Stajich J.E."/>
            <person name="Johansen J.R."/>
            <person name="Huntemann M."/>
            <person name="Clum A."/>
            <person name="Foster B."/>
            <person name="Foster B."/>
            <person name="Roux S."/>
            <person name="Palaniappan K."/>
            <person name="Varghese N."/>
            <person name="Mukherjee S."/>
            <person name="Reddy T.B.K."/>
            <person name="Daum C."/>
            <person name="Copeland A."/>
            <person name="Chen I.A."/>
            <person name="Ivanova N.N."/>
            <person name="Kyrpides N.C."/>
            <person name="Shapiro N."/>
            <person name="Eloe-Fadrosh E.A."/>
            <person name="Pietrasiak N."/>
        </authorList>
    </citation>
    <scope>NUCLEOTIDE SEQUENCE</scope>
    <source>
        <strain evidence="3">GSE-NOS-MK-12-04C</strain>
    </source>
</reference>
<comment type="caution">
    <text evidence="3">The sequence shown here is derived from an EMBL/GenBank/DDBJ whole genome shotgun (WGS) entry which is preliminary data.</text>
</comment>
<dbReference type="SUPFAM" id="SSF54909">
    <property type="entry name" value="Dimeric alpha+beta barrel"/>
    <property type="match status" value="1"/>
</dbReference>
<organism evidence="3 4">
    <name type="scientific">Cyanomargarita calcarea GSE-NOS-MK-12-04C</name>
    <dbReference type="NCBI Taxonomy" id="2839659"/>
    <lineage>
        <taxon>Bacteria</taxon>
        <taxon>Bacillati</taxon>
        <taxon>Cyanobacteriota</taxon>
        <taxon>Cyanophyceae</taxon>
        <taxon>Nostocales</taxon>
        <taxon>Cyanomargaritaceae</taxon>
        <taxon>Cyanomargarita</taxon>
    </lineage>
</organism>
<feature type="domain" description="YCII-related" evidence="2">
    <location>
        <begin position="19"/>
        <end position="84"/>
    </location>
</feature>
<dbReference type="InterPro" id="IPR005545">
    <property type="entry name" value="YCII"/>
</dbReference>
<protein>
    <submittedName>
        <fullName evidence="3">YciI family protein</fullName>
    </submittedName>
</protein>
<evidence type="ECO:0000313" key="3">
    <source>
        <dbReference type="EMBL" id="MBW4667155.1"/>
    </source>
</evidence>
<dbReference type="AlphaFoldDB" id="A0A951UTW4"/>
<dbReference type="Proteomes" id="UP000729701">
    <property type="component" value="Unassembled WGS sequence"/>
</dbReference>
<proteinExistence type="inferred from homology"/>
<dbReference type="InterPro" id="IPR011008">
    <property type="entry name" value="Dimeric_a/b-barrel"/>
</dbReference>
<sequence>MPTFVKIESGKVDKSIFDQYTSAHRAYVEELITKGHKARSGYWAIKGGGMMIFEASSMDEAQAIVRHDPLVQNGCVNYQLFEWRIVVE</sequence>
<name>A0A951UTW4_9CYAN</name>
<dbReference type="Pfam" id="PF03795">
    <property type="entry name" value="YCII"/>
    <property type="match status" value="1"/>
</dbReference>
<dbReference type="Gene3D" id="3.30.70.1060">
    <property type="entry name" value="Dimeric alpha+beta barrel"/>
    <property type="match status" value="1"/>
</dbReference>
<evidence type="ECO:0000256" key="1">
    <source>
        <dbReference type="ARBA" id="ARBA00007689"/>
    </source>
</evidence>
<comment type="similarity">
    <text evidence="1">Belongs to the YciI family.</text>
</comment>
<reference evidence="3" key="1">
    <citation type="submission" date="2021-05" db="EMBL/GenBank/DDBJ databases">
        <authorList>
            <person name="Pietrasiak N."/>
            <person name="Ward R."/>
            <person name="Stajich J.E."/>
            <person name="Kurbessoian T."/>
        </authorList>
    </citation>
    <scope>NUCLEOTIDE SEQUENCE</scope>
    <source>
        <strain evidence="3">GSE-NOS-MK-12-04C</strain>
    </source>
</reference>